<dbReference type="AlphaFoldDB" id="A9PBD8"/>
<evidence type="ECO:0000256" key="2">
    <source>
        <dbReference type="SAM" id="Phobius"/>
    </source>
</evidence>
<keyword evidence="2" id="KW-0472">Membrane</keyword>
<reference evidence="3" key="1">
    <citation type="journal article" date="2008" name="BMC Genomics">
        <title>Analysis of 4,664 high-quality sequence-finished poplar full-length cDNA clones and their utility for the discovery of genes responding to insect feeding.</title>
        <authorList>
            <person name="Ralph S.G."/>
            <person name="Chun H.J."/>
            <person name="Cooper D."/>
            <person name="Kirkpatrick R."/>
            <person name="Kolosova N."/>
            <person name="Gunter L."/>
            <person name="Tuskan G.A."/>
            <person name="Douglas C.J."/>
            <person name="Holt R.A."/>
            <person name="Jones S.J."/>
            <person name="Marra M.A."/>
            <person name="Bohlmann J."/>
        </authorList>
    </citation>
    <scope>NUCLEOTIDE SEQUENCE</scope>
    <source>
        <tissue evidence="3">Phloem and cambium</tissue>
    </source>
</reference>
<evidence type="ECO:0000256" key="1">
    <source>
        <dbReference type="SAM" id="MobiDB-lite"/>
    </source>
</evidence>
<sequence length="118" mass="13525">MESSLSYGQDMEKRTREIHKKKAPKATQRAKWGQRDEDAQPIQSVIWLNTTIVVFSFLFLRDGEITLVCLQLLVWNFVPCSFFVHPQLPAVLHTGIHLMSSVDFVCVLLSFCHHGLVL</sequence>
<feature type="transmembrane region" description="Helical" evidence="2">
    <location>
        <begin position="42"/>
        <end position="60"/>
    </location>
</feature>
<keyword evidence="2" id="KW-0812">Transmembrane</keyword>
<feature type="region of interest" description="Disordered" evidence="1">
    <location>
        <begin position="1"/>
        <end position="35"/>
    </location>
</feature>
<keyword evidence="2" id="KW-1133">Transmembrane helix</keyword>
<name>A9PBD8_POPTR</name>
<feature type="transmembrane region" description="Helical" evidence="2">
    <location>
        <begin position="67"/>
        <end position="84"/>
    </location>
</feature>
<proteinExistence type="evidence at transcript level"/>
<feature type="transmembrane region" description="Helical" evidence="2">
    <location>
        <begin position="90"/>
        <end position="112"/>
    </location>
</feature>
<accession>A9PBD8</accession>
<organism evidence="3">
    <name type="scientific">Populus trichocarpa</name>
    <name type="common">Western balsam poplar</name>
    <name type="synonym">Populus balsamifera subsp. trichocarpa</name>
    <dbReference type="NCBI Taxonomy" id="3694"/>
    <lineage>
        <taxon>Eukaryota</taxon>
        <taxon>Viridiplantae</taxon>
        <taxon>Streptophyta</taxon>
        <taxon>Embryophyta</taxon>
        <taxon>Tracheophyta</taxon>
        <taxon>Spermatophyta</taxon>
        <taxon>Magnoliopsida</taxon>
        <taxon>eudicotyledons</taxon>
        <taxon>Gunneridae</taxon>
        <taxon>Pentapetalae</taxon>
        <taxon>rosids</taxon>
        <taxon>fabids</taxon>
        <taxon>Malpighiales</taxon>
        <taxon>Salicaceae</taxon>
        <taxon>Saliceae</taxon>
        <taxon>Populus</taxon>
    </lineage>
</organism>
<evidence type="ECO:0000313" key="3">
    <source>
        <dbReference type="EMBL" id="ABK93691.1"/>
    </source>
</evidence>
<protein>
    <submittedName>
        <fullName evidence="3">Uncharacterized protein</fullName>
    </submittedName>
</protein>
<dbReference type="EMBL" id="EF145541">
    <property type="protein sequence ID" value="ABK93691.1"/>
    <property type="molecule type" value="mRNA"/>
</dbReference>